<dbReference type="Proteomes" id="UP000256964">
    <property type="component" value="Unassembled WGS sequence"/>
</dbReference>
<feature type="region of interest" description="Disordered" evidence="1">
    <location>
        <begin position="36"/>
        <end position="56"/>
    </location>
</feature>
<dbReference type="EMBL" id="KZ857405">
    <property type="protein sequence ID" value="RDX49540.1"/>
    <property type="molecule type" value="Genomic_DNA"/>
</dbReference>
<evidence type="ECO:0000313" key="2">
    <source>
        <dbReference type="EMBL" id="RDX49540.1"/>
    </source>
</evidence>
<name>A0A371DAJ0_9APHY</name>
<organism evidence="2 3">
    <name type="scientific">Lentinus brumalis</name>
    <dbReference type="NCBI Taxonomy" id="2498619"/>
    <lineage>
        <taxon>Eukaryota</taxon>
        <taxon>Fungi</taxon>
        <taxon>Dikarya</taxon>
        <taxon>Basidiomycota</taxon>
        <taxon>Agaricomycotina</taxon>
        <taxon>Agaricomycetes</taxon>
        <taxon>Polyporales</taxon>
        <taxon>Polyporaceae</taxon>
        <taxon>Lentinus</taxon>
    </lineage>
</organism>
<dbReference type="AlphaFoldDB" id="A0A371DAJ0"/>
<sequence>MVVVRSIRSRRSRSVGRTALWPWHFALPTLRIPAQEQRAGTPGSDQPVEPASKFARTRPGQPHAVISVEWCLEPAARMCVCVCVRLTSTSCSSLLAQITCTPCYSPGRVGASRRIGVHSVRR</sequence>
<proteinExistence type="predicted"/>
<keyword evidence="3" id="KW-1185">Reference proteome</keyword>
<accession>A0A371DAJ0</accession>
<evidence type="ECO:0000256" key="1">
    <source>
        <dbReference type="SAM" id="MobiDB-lite"/>
    </source>
</evidence>
<protein>
    <submittedName>
        <fullName evidence="2">Uncharacterized protein</fullName>
    </submittedName>
</protein>
<reference evidence="2 3" key="1">
    <citation type="journal article" date="2018" name="Biotechnol. Biofuels">
        <title>Integrative visual omics of the white-rot fungus Polyporus brumalis exposes the biotechnological potential of its oxidative enzymes for delignifying raw plant biomass.</title>
        <authorList>
            <person name="Miyauchi S."/>
            <person name="Rancon A."/>
            <person name="Drula E."/>
            <person name="Hage H."/>
            <person name="Chaduli D."/>
            <person name="Favel A."/>
            <person name="Grisel S."/>
            <person name="Henrissat B."/>
            <person name="Herpoel-Gimbert I."/>
            <person name="Ruiz-Duenas F.J."/>
            <person name="Chevret D."/>
            <person name="Hainaut M."/>
            <person name="Lin J."/>
            <person name="Wang M."/>
            <person name="Pangilinan J."/>
            <person name="Lipzen A."/>
            <person name="Lesage-Meessen L."/>
            <person name="Navarro D."/>
            <person name="Riley R."/>
            <person name="Grigoriev I.V."/>
            <person name="Zhou S."/>
            <person name="Raouche S."/>
            <person name="Rosso M.N."/>
        </authorList>
    </citation>
    <scope>NUCLEOTIDE SEQUENCE [LARGE SCALE GENOMIC DNA]</scope>
    <source>
        <strain evidence="2 3">BRFM 1820</strain>
    </source>
</reference>
<evidence type="ECO:0000313" key="3">
    <source>
        <dbReference type="Proteomes" id="UP000256964"/>
    </source>
</evidence>
<gene>
    <name evidence="2" type="ORF">OH76DRAFT_537582</name>
</gene>